<dbReference type="Gene3D" id="3.30.565.40">
    <property type="entry name" value="Fervidobacterium nodosum Rt17-B1 like"/>
    <property type="match status" value="1"/>
</dbReference>
<name>A0ABU9HWW0_9FLAO</name>
<dbReference type="RefSeq" id="WP_341696972.1">
    <property type="nucleotide sequence ID" value="NZ_JBBYHR010000005.1"/>
</dbReference>
<feature type="domain" description="Deacetylase PdaC" evidence="2">
    <location>
        <begin position="56"/>
        <end position="162"/>
    </location>
</feature>
<organism evidence="3 4">
    <name type="scientific">Flavobacterium arundinis</name>
    <dbReference type="NCBI Taxonomy" id="3139143"/>
    <lineage>
        <taxon>Bacteria</taxon>
        <taxon>Pseudomonadati</taxon>
        <taxon>Bacteroidota</taxon>
        <taxon>Flavobacteriia</taxon>
        <taxon>Flavobacteriales</taxon>
        <taxon>Flavobacteriaceae</taxon>
        <taxon>Flavobacterium</taxon>
    </lineage>
</organism>
<evidence type="ECO:0000313" key="4">
    <source>
        <dbReference type="Proteomes" id="UP001464555"/>
    </source>
</evidence>
<evidence type="ECO:0000259" key="1">
    <source>
        <dbReference type="Pfam" id="PF11738"/>
    </source>
</evidence>
<accession>A0ABU9HWW0</accession>
<proteinExistence type="predicted"/>
<dbReference type="EMBL" id="JBBYHR010000005">
    <property type="protein sequence ID" value="MEL1244655.1"/>
    <property type="molecule type" value="Genomic_DNA"/>
</dbReference>
<keyword evidence="4" id="KW-1185">Reference proteome</keyword>
<dbReference type="Pfam" id="PF13739">
    <property type="entry name" value="PdaC"/>
    <property type="match status" value="1"/>
</dbReference>
<dbReference type="Gene3D" id="3.90.640.20">
    <property type="entry name" value="Heat-shock cognate protein, ATPase"/>
    <property type="match status" value="1"/>
</dbReference>
<dbReference type="InterPro" id="IPR025303">
    <property type="entry name" value="PdaC"/>
</dbReference>
<reference evidence="3 4" key="1">
    <citation type="submission" date="2024-04" db="EMBL/GenBank/DDBJ databases">
        <title>Flavobacterium sp. DGU11 16S ribosomal RNA gene Genome sequencing and assembly.</title>
        <authorList>
            <person name="Park S."/>
        </authorList>
    </citation>
    <scope>NUCLEOTIDE SEQUENCE [LARGE SCALE GENOMIC DNA]</scope>
    <source>
        <strain evidence="3 4">DGU11</strain>
    </source>
</reference>
<evidence type="ECO:0000259" key="2">
    <source>
        <dbReference type="Pfam" id="PF13739"/>
    </source>
</evidence>
<feature type="domain" description="DUF3298" evidence="1">
    <location>
        <begin position="182"/>
        <end position="259"/>
    </location>
</feature>
<gene>
    <name evidence="3" type="ORF">AAEO56_10315</name>
</gene>
<evidence type="ECO:0000313" key="3">
    <source>
        <dbReference type="EMBL" id="MEL1244655.1"/>
    </source>
</evidence>
<protein>
    <submittedName>
        <fullName evidence="3">DUF4163 domain-containing protein</fullName>
    </submittedName>
</protein>
<dbReference type="Proteomes" id="UP001464555">
    <property type="component" value="Unassembled WGS sequence"/>
</dbReference>
<sequence>MKRYITLALTLFLLTACKKEKEETTLTESPGTESPAESAALSFEPKTYSKKSTICKKECTYVDIKVPEAMNGNPAIADSINQALFKMSRSIVYFGEKPTNSKDYEELTASFIKSYDDLAKKFPEEAENSWEAKINATKEYQSDNIINFKVNNLMYTGGAHGYEGNRAVIIDVKTGRTLKRSDILKDEKGFTAYAEKEFRKKFKIPAGKPINSAGMMFEKNIFTLPQNIFYTDKGLLLLYNPVEISSFADGAKELVLPYSEVDQFLKVK</sequence>
<dbReference type="InterPro" id="IPR037126">
    <property type="entry name" value="PdaC/RsiV-like_sf"/>
</dbReference>
<dbReference type="Pfam" id="PF11738">
    <property type="entry name" value="DUF3298"/>
    <property type="match status" value="1"/>
</dbReference>
<dbReference type="InterPro" id="IPR021729">
    <property type="entry name" value="DUF3298"/>
</dbReference>
<comment type="caution">
    <text evidence="3">The sequence shown here is derived from an EMBL/GenBank/DDBJ whole genome shotgun (WGS) entry which is preliminary data.</text>
</comment>
<dbReference type="PROSITE" id="PS51257">
    <property type="entry name" value="PROKAR_LIPOPROTEIN"/>
    <property type="match status" value="1"/>
</dbReference>